<dbReference type="Gene3D" id="3.30.70.1560">
    <property type="entry name" value="Alpha-L RNA-binding motif"/>
    <property type="match status" value="1"/>
</dbReference>
<dbReference type="EMBL" id="CP022714">
    <property type="protein sequence ID" value="ASU14322.1"/>
    <property type="molecule type" value="Genomic_DNA"/>
</dbReference>
<sequence length="240" mass="27956">MKRIRINKFLSEMGVCSRRQSEKLILQGRIKINNETAKIGQIVSQNDVIELDQQKITKKPPIFWYALNKPKNYITSRFDPENRPTIMEFFSKNEYLFPVGRLDFQTTGLILITNDGKTTNKLLHPSSKIERTYLVKTDFSLSDKEIRFLNDNKIQLDSVKSIQKIKKCSSRTYLVTVWQGSNHHIKKLFLSISKKVLKLKRVSFANIKLDNISEGKYRKLTNQEIESLENQVKNTTKLGD</sequence>
<dbReference type="InterPro" id="IPR006145">
    <property type="entry name" value="PsdUridine_synth_RsuA/RluA"/>
</dbReference>
<dbReference type="GO" id="GO:0000455">
    <property type="term" value="P:enzyme-directed rRNA pseudouridine synthesis"/>
    <property type="evidence" value="ECO:0007669"/>
    <property type="project" value="UniProtKB-ARBA"/>
</dbReference>
<dbReference type="FunFam" id="3.10.290.10:FF:000003">
    <property type="entry name" value="Pseudouridine synthase"/>
    <property type="match status" value="1"/>
</dbReference>
<evidence type="ECO:0000313" key="7">
    <source>
        <dbReference type="Proteomes" id="UP000215452"/>
    </source>
</evidence>
<protein>
    <recommendedName>
        <fullName evidence="4">Pseudouridine synthase</fullName>
        <ecNumber evidence="4">5.4.99.-</ecNumber>
    </recommendedName>
</protein>
<dbReference type="SUPFAM" id="SSF55120">
    <property type="entry name" value="Pseudouridine synthase"/>
    <property type="match status" value="1"/>
</dbReference>
<dbReference type="GO" id="GO:0120159">
    <property type="term" value="F:rRNA pseudouridine synthase activity"/>
    <property type="evidence" value="ECO:0007669"/>
    <property type="project" value="UniProtKB-ARBA"/>
</dbReference>
<dbReference type="InterPro" id="IPR002942">
    <property type="entry name" value="S4_RNA-bd"/>
</dbReference>
<feature type="domain" description="RNA-binding S4" evidence="5">
    <location>
        <begin position="4"/>
        <end position="62"/>
    </location>
</feature>
<dbReference type="CDD" id="cd00165">
    <property type="entry name" value="S4"/>
    <property type="match status" value="1"/>
</dbReference>
<dbReference type="PANTHER" id="PTHR47683">
    <property type="entry name" value="PSEUDOURIDINE SYNTHASE FAMILY PROTEIN-RELATED"/>
    <property type="match status" value="1"/>
</dbReference>
<evidence type="ECO:0000259" key="5">
    <source>
        <dbReference type="SMART" id="SM00363"/>
    </source>
</evidence>
<dbReference type="SMART" id="SM00363">
    <property type="entry name" value="S4"/>
    <property type="match status" value="1"/>
</dbReference>
<dbReference type="Gene3D" id="3.30.70.580">
    <property type="entry name" value="Pseudouridine synthase I, catalytic domain, N-terminal subdomain"/>
    <property type="match status" value="1"/>
</dbReference>
<dbReference type="SUPFAM" id="SSF55174">
    <property type="entry name" value="Alpha-L RNA-binding motif"/>
    <property type="match status" value="1"/>
</dbReference>
<dbReference type="CDD" id="cd02870">
    <property type="entry name" value="PseudoU_synth_RsuA_like"/>
    <property type="match status" value="1"/>
</dbReference>
<dbReference type="InterPro" id="IPR042092">
    <property type="entry name" value="PsdUridine_s_RsuA/RluB/E/F_cat"/>
</dbReference>
<dbReference type="Proteomes" id="UP000215452">
    <property type="component" value="Chromosome"/>
</dbReference>
<dbReference type="GO" id="GO:0003723">
    <property type="term" value="F:RNA binding"/>
    <property type="evidence" value="ECO:0007669"/>
    <property type="project" value="UniProtKB-KW"/>
</dbReference>
<gene>
    <name evidence="6" type="primary">rluB</name>
    <name evidence="6" type="ORF">CIB43_00426</name>
</gene>
<dbReference type="InterPro" id="IPR036986">
    <property type="entry name" value="S4_RNA-bd_sf"/>
</dbReference>
<dbReference type="Gene3D" id="3.10.290.10">
    <property type="entry name" value="RNA-binding S4 domain"/>
    <property type="match status" value="1"/>
</dbReference>
<dbReference type="InterPro" id="IPR018496">
    <property type="entry name" value="PsdUridine_synth_RsuA/RluB_CS"/>
</dbReference>
<dbReference type="InterPro" id="IPR020094">
    <property type="entry name" value="TruA/RsuA/RluB/E/F_N"/>
</dbReference>
<proteinExistence type="inferred from homology"/>
<evidence type="ECO:0000256" key="3">
    <source>
        <dbReference type="PROSITE-ProRule" id="PRU00182"/>
    </source>
</evidence>
<evidence type="ECO:0000313" key="6">
    <source>
        <dbReference type="EMBL" id="ASU14322.1"/>
    </source>
</evidence>
<evidence type="ECO:0000256" key="2">
    <source>
        <dbReference type="ARBA" id="ARBA00023235"/>
    </source>
</evidence>
<dbReference type="PROSITE" id="PS01149">
    <property type="entry name" value="PSI_RSU"/>
    <property type="match status" value="1"/>
</dbReference>
<dbReference type="PANTHER" id="PTHR47683:SF2">
    <property type="entry name" value="RNA-BINDING S4 DOMAIN-CONTAINING PROTEIN"/>
    <property type="match status" value="1"/>
</dbReference>
<dbReference type="InterPro" id="IPR020103">
    <property type="entry name" value="PsdUridine_synth_cat_dom_sf"/>
</dbReference>
<dbReference type="InterPro" id="IPR000748">
    <property type="entry name" value="PsdUridine_synth_RsuA/RluB/E/F"/>
</dbReference>
<evidence type="ECO:0000256" key="1">
    <source>
        <dbReference type="ARBA" id="ARBA00008348"/>
    </source>
</evidence>
<evidence type="ECO:0000256" key="4">
    <source>
        <dbReference type="RuleBase" id="RU003887"/>
    </source>
</evidence>
<organism evidence="6 7">
    <name type="scientific">Mesomycoplasma hyopneumoniae</name>
    <name type="common">Mycoplasma hyopneumoniae</name>
    <dbReference type="NCBI Taxonomy" id="2099"/>
    <lineage>
        <taxon>Bacteria</taxon>
        <taxon>Bacillati</taxon>
        <taxon>Mycoplasmatota</taxon>
        <taxon>Mycoplasmoidales</taxon>
        <taxon>Metamycoplasmataceae</taxon>
        <taxon>Mesomycoplasma</taxon>
    </lineage>
</organism>
<dbReference type="PROSITE" id="PS50889">
    <property type="entry name" value="S4"/>
    <property type="match status" value="1"/>
</dbReference>
<dbReference type="EC" id="5.4.99.-" evidence="4"/>
<keyword evidence="3" id="KW-0694">RNA-binding</keyword>
<reference evidence="6 7" key="1">
    <citation type="submission" date="2017-08" db="EMBL/GenBank/DDBJ databases">
        <title>The complete genome sequence of a Mycoplasma hyopneumoniae isolate in Korea.</title>
        <authorList>
            <person name="Han J."/>
            <person name="Lee N."/>
        </authorList>
    </citation>
    <scope>NUCLEOTIDE SEQUENCE [LARGE SCALE GENOMIC DNA]</scope>
    <source>
        <strain evidence="6 7">KM014</strain>
    </source>
</reference>
<dbReference type="Pfam" id="PF00849">
    <property type="entry name" value="PseudoU_synth_2"/>
    <property type="match status" value="1"/>
</dbReference>
<keyword evidence="2 4" id="KW-0413">Isomerase</keyword>
<accession>A0A223M9S6</accession>
<dbReference type="Pfam" id="PF01479">
    <property type="entry name" value="S4"/>
    <property type="match status" value="1"/>
</dbReference>
<dbReference type="InterPro" id="IPR050343">
    <property type="entry name" value="RsuA_PseudoU_synthase"/>
</dbReference>
<dbReference type="AlphaFoldDB" id="A0A223M9S6"/>
<comment type="similarity">
    <text evidence="1 4">Belongs to the pseudouridine synthase RsuA family.</text>
</comment>
<dbReference type="NCBIfam" id="TIGR00093">
    <property type="entry name" value="pseudouridine synthase"/>
    <property type="match status" value="1"/>
</dbReference>
<name>A0A223M9S6_MESHO</name>